<dbReference type="PROSITE" id="PS50076">
    <property type="entry name" value="DNAJ_2"/>
    <property type="match status" value="1"/>
</dbReference>
<gene>
    <name evidence="9" type="ORF">MJAP1_000623</name>
</gene>
<evidence type="ECO:0000256" key="5">
    <source>
        <dbReference type="ARBA" id="ARBA00023242"/>
    </source>
</evidence>
<evidence type="ECO:0000256" key="1">
    <source>
        <dbReference type="ARBA" id="ARBA00004123"/>
    </source>
</evidence>
<keyword evidence="3" id="KW-0963">Cytoplasm</keyword>
<dbReference type="Gene3D" id="1.10.287.110">
    <property type="entry name" value="DnaJ domain"/>
    <property type="match status" value="1"/>
</dbReference>
<keyword evidence="5" id="KW-0539">Nucleus</keyword>
<keyword evidence="4" id="KW-0143">Chaperone</keyword>
<protein>
    <recommendedName>
        <fullName evidence="8">J domain-containing protein</fullName>
    </recommendedName>
</protein>
<dbReference type="RefSeq" id="XP_060120573.1">
    <property type="nucleotide sequence ID" value="XM_060264590.1"/>
</dbReference>
<accession>A0AAF0F0N8</accession>
<dbReference type="GO" id="GO:0000390">
    <property type="term" value="P:spliceosomal complex disassembly"/>
    <property type="evidence" value="ECO:0007669"/>
    <property type="project" value="TreeGrafter"/>
</dbReference>
<proteinExistence type="predicted"/>
<dbReference type="InterPro" id="IPR052094">
    <property type="entry name" value="Pre-mRNA-splicing_ERAD"/>
</dbReference>
<dbReference type="Proteomes" id="UP001217754">
    <property type="component" value="Chromosome 1"/>
</dbReference>
<feature type="coiled-coil region" evidence="6">
    <location>
        <begin position="95"/>
        <end position="122"/>
    </location>
</feature>
<evidence type="ECO:0000256" key="6">
    <source>
        <dbReference type="SAM" id="Coils"/>
    </source>
</evidence>
<dbReference type="GeneID" id="85224272"/>
<feature type="region of interest" description="Disordered" evidence="7">
    <location>
        <begin position="150"/>
        <end position="170"/>
    </location>
</feature>
<dbReference type="CDD" id="cd06257">
    <property type="entry name" value="DnaJ"/>
    <property type="match status" value="1"/>
</dbReference>
<dbReference type="Pfam" id="PF00226">
    <property type="entry name" value="DnaJ"/>
    <property type="match status" value="1"/>
</dbReference>
<feature type="domain" description="J" evidence="8">
    <location>
        <begin position="8"/>
        <end position="89"/>
    </location>
</feature>
<evidence type="ECO:0000256" key="7">
    <source>
        <dbReference type="SAM" id="MobiDB-lite"/>
    </source>
</evidence>
<evidence type="ECO:0000256" key="3">
    <source>
        <dbReference type="ARBA" id="ARBA00022490"/>
    </source>
</evidence>
<evidence type="ECO:0000256" key="4">
    <source>
        <dbReference type="ARBA" id="ARBA00023186"/>
    </source>
</evidence>
<name>A0AAF0F0N8_9BASI</name>
<keyword evidence="6" id="KW-0175">Coiled coil</keyword>
<feature type="region of interest" description="Disordered" evidence="7">
    <location>
        <begin position="286"/>
        <end position="307"/>
    </location>
</feature>
<reference evidence="9" key="1">
    <citation type="submission" date="2023-03" db="EMBL/GenBank/DDBJ databases">
        <title>Mating type loci evolution in Malassezia.</title>
        <authorList>
            <person name="Coelho M.A."/>
        </authorList>
    </citation>
    <scope>NUCLEOTIDE SEQUENCE</scope>
    <source>
        <strain evidence="9">CBS 9431</strain>
    </source>
</reference>
<evidence type="ECO:0000313" key="9">
    <source>
        <dbReference type="EMBL" id="WFD37676.1"/>
    </source>
</evidence>
<evidence type="ECO:0000256" key="2">
    <source>
        <dbReference type="ARBA" id="ARBA00004496"/>
    </source>
</evidence>
<dbReference type="InterPro" id="IPR036869">
    <property type="entry name" value="J_dom_sf"/>
</dbReference>
<dbReference type="SMART" id="SM00271">
    <property type="entry name" value="DnaJ"/>
    <property type="match status" value="1"/>
</dbReference>
<dbReference type="AlphaFoldDB" id="A0AAF0F0N8"/>
<sequence length="331" mass="36956">MDAGALLDAFALLGIETDATEAQIRTAYRKRSLQWHPDKVRDLPQDVAADRFHKLSLAYEQLMNPGTRADLAQKMEQERERRARHDAFDSRRKQMAADLEEREAYERQIKAQRERARREHAQRVTALREEGHAMRVDKHEQLLKEWQARQAPTNSLPQKRKADVELPPLGPMDTTALLRFPVEQLDEMGGEALFENAQTTPLAAALVTSYGPLATLAVKPPKKRREVSALATFTDIQAASRAVEQGSALRCTHPLLEETWIGWGDANFKARASVPERVAYWQAHPTAPRDAPSDAAPAPAPEALPKAGLLDAEYEAQTLQRLQRAAVSGAA</sequence>
<dbReference type="GO" id="GO:0005681">
    <property type="term" value="C:spliceosomal complex"/>
    <property type="evidence" value="ECO:0007669"/>
    <property type="project" value="TreeGrafter"/>
</dbReference>
<dbReference type="GO" id="GO:0005737">
    <property type="term" value="C:cytoplasm"/>
    <property type="evidence" value="ECO:0007669"/>
    <property type="project" value="UniProtKB-SubCell"/>
</dbReference>
<comment type="subcellular location">
    <subcellularLocation>
        <location evidence="2">Cytoplasm</location>
    </subcellularLocation>
    <subcellularLocation>
        <location evidence="1">Nucleus</location>
    </subcellularLocation>
</comment>
<dbReference type="SUPFAM" id="SSF46565">
    <property type="entry name" value="Chaperone J-domain"/>
    <property type="match status" value="1"/>
</dbReference>
<dbReference type="PANTHER" id="PTHR44313:SF1">
    <property type="entry name" value="DNAJ HOMOLOG SUBFAMILY C MEMBER 17"/>
    <property type="match status" value="1"/>
</dbReference>
<dbReference type="EMBL" id="CP119958">
    <property type="protein sequence ID" value="WFD37676.1"/>
    <property type="molecule type" value="Genomic_DNA"/>
</dbReference>
<dbReference type="PRINTS" id="PR00625">
    <property type="entry name" value="JDOMAIN"/>
</dbReference>
<dbReference type="PANTHER" id="PTHR44313">
    <property type="entry name" value="DNAJ HOMOLOG SUBFAMILY C MEMBER 17"/>
    <property type="match status" value="1"/>
</dbReference>
<evidence type="ECO:0000259" key="8">
    <source>
        <dbReference type="PROSITE" id="PS50076"/>
    </source>
</evidence>
<dbReference type="InterPro" id="IPR001623">
    <property type="entry name" value="DnaJ_domain"/>
</dbReference>
<keyword evidence="10" id="KW-1185">Reference proteome</keyword>
<evidence type="ECO:0000313" key="10">
    <source>
        <dbReference type="Proteomes" id="UP001217754"/>
    </source>
</evidence>
<organism evidence="9 10">
    <name type="scientific">Malassezia japonica</name>
    <dbReference type="NCBI Taxonomy" id="223818"/>
    <lineage>
        <taxon>Eukaryota</taxon>
        <taxon>Fungi</taxon>
        <taxon>Dikarya</taxon>
        <taxon>Basidiomycota</taxon>
        <taxon>Ustilaginomycotina</taxon>
        <taxon>Malasseziomycetes</taxon>
        <taxon>Malasseziales</taxon>
        <taxon>Malasseziaceae</taxon>
        <taxon>Malassezia</taxon>
    </lineage>
</organism>